<dbReference type="CTD" id="10395"/>
<evidence type="ECO:0000259" key="23">
    <source>
        <dbReference type="PROSITE" id="PS50848"/>
    </source>
</evidence>
<feature type="region of interest" description="Disordered" evidence="21">
    <location>
        <begin position="571"/>
        <end position="613"/>
    </location>
</feature>
<evidence type="ECO:0000313" key="25">
    <source>
        <dbReference type="Proteomes" id="UP000265120"/>
    </source>
</evidence>
<dbReference type="PANTHER" id="PTHR12659">
    <property type="entry name" value="RHO-TYPE GTPASE ACTIVATING PROTEIN"/>
    <property type="match status" value="1"/>
</dbReference>
<dbReference type="SUPFAM" id="SSF47769">
    <property type="entry name" value="SAM/Pointed domain"/>
    <property type="match status" value="1"/>
</dbReference>
<dbReference type="GO" id="GO:0008289">
    <property type="term" value="F:lipid binding"/>
    <property type="evidence" value="ECO:0007669"/>
    <property type="project" value="InterPro"/>
</dbReference>
<feature type="region of interest" description="Disordered" evidence="21">
    <location>
        <begin position="935"/>
        <end position="983"/>
    </location>
</feature>
<feature type="region of interest" description="Disordered" evidence="21">
    <location>
        <begin position="1253"/>
        <end position="1344"/>
    </location>
</feature>
<dbReference type="CDD" id="cd04375">
    <property type="entry name" value="RhoGAP_DLC1"/>
    <property type="match status" value="1"/>
</dbReference>
<organism evidence="24 25">
    <name type="scientific">Cynoglossus semilaevis</name>
    <name type="common">Tongue sole</name>
    <dbReference type="NCBI Taxonomy" id="244447"/>
    <lineage>
        <taxon>Eukaryota</taxon>
        <taxon>Metazoa</taxon>
        <taxon>Chordata</taxon>
        <taxon>Craniata</taxon>
        <taxon>Vertebrata</taxon>
        <taxon>Euteleostomi</taxon>
        <taxon>Actinopterygii</taxon>
        <taxon>Neopterygii</taxon>
        <taxon>Teleostei</taxon>
        <taxon>Neoteleostei</taxon>
        <taxon>Acanthomorphata</taxon>
        <taxon>Carangaria</taxon>
        <taxon>Pleuronectiformes</taxon>
        <taxon>Pleuronectoidei</taxon>
        <taxon>Cynoglossidae</taxon>
        <taxon>Cynoglossinae</taxon>
        <taxon>Cynoglossus</taxon>
    </lineage>
</organism>
<dbReference type="Gene3D" id="1.10.555.10">
    <property type="entry name" value="Rho GTPase activation protein"/>
    <property type="match status" value="1"/>
</dbReference>
<dbReference type="GO" id="GO:0005811">
    <property type="term" value="C:lipid droplet"/>
    <property type="evidence" value="ECO:0007669"/>
    <property type="project" value="UniProtKB-SubCell"/>
</dbReference>
<reference evidence="24 25" key="1">
    <citation type="journal article" date="2014" name="Nat. Genet.">
        <title>Whole-genome sequence of a flatfish provides insights into ZW sex chromosome evolution and adaptation to a benthic lifestyle.</title>
        <authorList>
            <person name="Chen S."/>
            <person name="Zhang G."/>
            <person name="Shao C."/>
            <person name="Huang Q."/>
            <person name="Liu G."/>
            <person name="Zhang P."/>
            <person name="Song W."/>
            <person name="An N."/>
            <person name="Chalopin D."/>
            <person name="Volff J.N."/>
            <person name="Hong Y."/>
            <person name="Li Q."/>
            <person name="Sha Z."/>
            <person name="Zhou H."/>
            <person name="Xie M."/>
            <person name="Yu Q."/>
            <person name="Liu Y."/>
            <person name="Xiang H."/>
            <person name="Wang N."/>
            <person name="Wu K."/>
            <person name="Yang C."/>
            <person name="Zhou Q."/>
            <person name="Liao X."/>
            <person name="Yang L."/>
            <person name="Hu Q."/>
            <person name="Zhang J."/>
            <person name="Meng L."/>
            <person name="Jin L."/>
            <person name="Tian Y."/>
            <person name="Lian J."/>
            <person name="Yang J."/>
            <person name="Miao G."/>
            <person name="Liu S."/>
            <person name="Liang Z."/>
            <person name="Yan F."/>
            <person name="Li Y."/>
            <person name="Sun B."/>
            <person name="Zhang H."/>
            <person name="Zhang J."/>
            <person name="Zhu Y."/>
            <person name="Du M."/>
            <person name="Zhao Y."/>
            <person name="Schartl M."/>
            <person name="Tang Q."/>
            <person name="Wang J."/>
        </authorList>
    </citation>
    <scope>NUCLEOTIDE SEQUENCE</scope>
</reference>
<keyword evidence="8" id="KW-0597">Phosphoprotein</keyword>
<feature type="compositionally biased region" description="Low complexity" evidence="21">
    <location>
        <begin position="1202"/>
        <end position="1212"/>
    </location>
</feature>
<feature type="compositionally biased region" description="Low complexity" evidence="21">
    <location>
        <begin position="1036"/>
        <end position="1069"/>
    </location>
</feature>
<sequence length="1860" mass="205011">MWNGADDTLFDPAQPLIKEKTASTSALWDSSGCPPTMPVAIRKRSWEEHVTHPSGLKYSFDDLDLVCCHGVDGTGPWTGAEASQQGRRTRCASMPEGCHQLSSDDLVVTCEATATFVEDNTENKQLNEMRNQENVSLDLQDLDIVDTACVFENADTENKDNPGEYHCNSNSLTSCANLSGAAISQRLKTETVSNEGEVGVESCYNVCTDADAFKRPHVLLVGQQCISISSNNGLPLSGSAGVQTGKHSNHQETKERHTEGYSRPAENPDATLNWSLITAEGKPPTDMPDVEKEEISTSEHADAHRNFIIGLLPSPVHVMEEADIMCPADKSAAGEPVVKAEASHLESCSQRSFERPRIKNDLETLNENTEVKPQSRDNGGGNRGHPDCTGVLDQTGYNEITHQNSVELTNITVTQMSTPGAVESPQAGSSEKSNQVRYGAAASPDIFPKGQLCSTLVSSCVSFENVDAASTEKEECVAPPAEDMNTGSGSGDESTFCVNQAAAYDLENSCKLDTIPEVSCVETDDLTGSHPHDIYSEFIHCQTDSDLTDTQQQDHHRTSCRVEINAELSSEGIHGNRASGCDSTKSPGSEVTDGQRDDHRPGATVSNVEETDEAVHVTAHLTCRINEAEEPEVMREDAVRMRTRKPEHARLDSMVLLLMKLDQLDQEIENALSATSSIDSTPTLNRRPLLNPLSIPEQEKAEIEAKEACTWLRAAGFPQYAQLYEDALFPIDISSVTRDHDFLDRDAIEALCRRLNTLNKCALMRLEISPQRKRSEDSDEDELCAISGRWTFQRDSKRWSRMEELDVFSTLSMDDKEASSFPKDHVPQKGKHVLHEGNSSESVLTDLSEQPEVVSIHSSGSGGRGEEKGHGATLVNESAPAGATRASSVTSMCSSSGTGGSGCANEDSLSDGLPPSPLESLGQFTFDMKTGIVGLGGNMERGSESSKSTRSRAKSFLKRMESLRLRSSSTSKRKKKGSITGGKIEISGPVIKEGLDDDKLRRLNCVDIPSISFHQNLNHHRNPTQTMTLNRNRSVSYSTQTSNGSTGSTGSSQSEASSGSAVSTPSPVTRARSHSTAAGSSKRGGMYLEGFDPLSILQQTSDRQPKPPPNSSNAFNCPATNGMTVHEQNHKNNYSYQSNGGELGEEEEEEDEGMLYFYLPEGHKPGTFPKALEDGSSRNNNGIDNGNLVVLRGRQSRRQRRGSSGSVDSRLSFYDNVPYTEREEEVEEEGDEGKLEEVLKHVSGLKRFNAWSEAVVGEEEEEEEEDEEEEGDSDSALDSASPCPSSPLQNRLEETENGSDQDSTGNPLGEGEEGMRERRDSGVGASLTRTSRPQKLRWPSFQNSHRPSLASAQLQISCQSVLQMNLLQKLSLLQLTALLEKHTPANKHGFSWAVPKFMKRIKVRDYKDRNVFGVPLQVIVQRTGQPLPQGIQQAMRFLRNQCLDQVGLFRKSGVKSRIQALRQMNEASGADGGGVSYEGQSAYDVADMLKQYFRDLPEPLLTSKLSETFLQIYQYMPKELRLQAARAAVLLLPDENREALRTLLCFLSDVTASVAENQMTPTNLAVCLAPSLFHLNTLRRKESSSPRVMNRKQILGKPDQKDLNENLAATHGVAHMIQECRKLFRIPEEMNRCRNSYMEQALLPRCIKDLCDEQAGNGGYRTYLRNHLDALLKEAKDKFRGYDSCSTPEQAELACRKVHDGFPLRQWKVTIEVPASPEEVLTRVLREQGHWDEDLLESRVVESLDDKMEVYQYVRNTMAPHPTRDHVVLRSWVTDLPKGACALVCTSVDHEGAPVVGVRANVLTSRYFIEPCGSNKSRLTHISRIDCRGRFPEWYNKLYGHLCAAEVVRIRESFSAPLDK</sequence>
<name>A0A3P8VF26_CYNSE</name>
<dbReference type="Proteomes" id="UP000265120">
    <property type="component" value="Chromosome 9"/>
</dbReference>
<evidence type="ECO:0000256" key="10">
    <source>
        <dbReference type="ARBA" id="ARBA00022949"/>
    </source>
</evidence>
<dbReference type="PANTHER" id="PTHR12659:SF2">
    <property type="entry name" value="RHO GTPASE-ACTIVATING PROTEIN 7"/>
    <property type="match status" value="1"/>
</dbReference>
<keyword evidence="6" id="KW-0343">GTPase activation</keyword>
<dbReference type="GO" id="GO:0005096">
    <property type="term" value="F:GTPase activator activity"/>
    <property type="evidence" value="ECO:0007669"/>
    <property type="project" value="UniProtKB-KW"/>
</dbReference>
<evidence type="ECO:0000256" key="17">
    <source>
        <dbReference type="ARBA" id="ARBA00046839"/>
    </source>
</evidence>
<feature type="compositionally biased region" description="Polar residues" evidence="21">
    <location>
        <begin position="837"/>
        <end position="848"/>
    </location>
</feature>
<evidence type="ECO:0000259" key="22">
    <source>
        <dbReference type="PROSITE" id="PS50238"/>
    </source>
</evidence>
<evidence type="ECO:0000256" key="14">
    <source>
        <dbReference type="ARBA" id="ARBA00030542"/>
    </source>
</evidence>
<dbReference type="Ensembl" id="ENSCSET00000014065.1">
    <property type="protein sequence ID" value="ENSCSEP00000013903.1"/>
    <property type="gene ID" value="ENSCSEG00000008933.1"/>
</dbReference>
<reference evidence="24" key="3">
    <citation type="submission" date="2025-09" db="UniProtKB">
        <authorList>
            <consortium name="Ensembl"/>
        </authorList>
    </citation>
    <scope>IDENTIFICATION</scope>
</reference>
<dbReference type="Pfam" id="PF01852">
    <property type="entry name" value="START"/>
    <property type="match status" value="1"/>
</dbReference>
<dbReference type="InterPro" id="IPR023393">
    <property type="entry name" value="START-like_dom_sf"/>
</dbReference>
<feature type="compositionally biased region" description="Basic and acidic residues" evidence="21">
    <location>
        <begin position="352"/>
        <end position="362"/>
    </location>
</feature>
<comment type="subunit">
    <text evidence="17">Interacts with EF1A1, facilitates EF1A1 distribution to the membrane periphery and ruffles upon growth factor stimulation and suppresses cell migration. Interacts with tensin TNS1 (via N-terminus); the interaction is decreased by phosphorylation of TNS1. Interacts with TNS3 and PTEN; in resting cells, interacts with TNS3 (via C2 tensin-type domain) but, following growth factor stimulation, TNS3 and PTEN are phosphorylated which leads to weakened interaction with TNS3 and enhanced interaction with PTEN. Interacts (via C-terminus) with tensin TNS4 (via SH2 domain); the interaction is independent of tyrosine phosphorylation of DLC1.</text>
</comment>
<keyword evidence="10" id="KW-0965">Cell junction</keyword>
<evidence type="ECO:0000256" key="11">
    <source>
        <dbReference type="ARBA" id="ARBA00022990"/>
    </source>
</evidence>
<dbReference type="FunFam" id="3.30.530.20:FF:000009">
    <property type="entry name" value="StAR related lipid transfer domain containing 13"/>
    <property type="match status" value="1"/>
</dbReference>
<proteinExistence type="predicted"/>
<feature type="domain" description="Rho-GAP" evidence="22">
    <location>
        <begin position="1414"/>
        <end position="1624"/>
    </location>
</feature>
<feature type="compositionally biased region" description="Polar residues" evidence="21">
    <location>
        <begin position="1111"/>
        <end position="1123"/>
    </location>
</feature>
<keyword evidence="12" id="KW-0496">Mitochondrion</keyword>
<dbReference type="SUPFAM" id="SSF48350">
    <property type="entry name" value="GTPase activation domain, GAP"/>
    <property type="match status" value="1"/>
</dbReference>
<evidence type="ECO:0000256" key="2">
    <source>
        <dbReference type="ARBA" id="ARBA00004346"/>
    </source>
</evidence>
<evidence type="ECO:0000256" key="15">
    <source>
        <dbReference type="ARBA" id="ARBA00030675"/>
    </source>
</evidence>
<feature type="domain" description="START" evidence="23">
    <location>
        <begin position="1696"/>
        <end position="1835"/>
    </location>
</feature>
<dbReference type="SMART" id="SM00234">
    <property type="entry name" value="START"/>
    <property type="match status" value="1"/>
</dbReference>
<dbReference type="InterPro" id="IPR000198">
    <property type="entry name" value="RhoGAP_dom"/>
</dbReference>
<evidence type="ECO:0000256" key="3">
    <source>
        <dbReference type="ARBA" id="ARBA00004496"/>
    </source>
</evidence>
<dbReference type="InterPro" id="IPR013761">
    <property type="entry name" value="SAM/pointed_sf"/>
</dbReference>
<protein>
    <recommendedName>
        <fullName evidence="5">Rho GTPase-activating protein 7</fullName>
    </recommendedName>
    <alternativeName>
        <fullName evidence="15">Rho-type GTPase-activating protein 7</fullName>
    </alternativeName>
    <alternativeName>
        <fullName evidence="16">START domain-containing protein 12</fullName>
    </alternativeName>
    <alternativeName>
        <fullName evidence="20">START domain-containing protein 13</fullName>
    </alternativeName>
    <alternativeName>
        <fullName evidence="14">StAR-related lipid transfer protein 12</fullName>
    </alternativeName>
    <alternativeName>
        <fullName evidence="19">StAR-related lipid transfer protein 13</fullName>
    </alternativeName>
</protein>
<evidence type="ECO:0000256" key="5">
    <source>
        <dbReference type="ARBA" id="ARBA00014465"/>
    </source>
</evidence>
<dbReference type="Gene3D" id="3.30.530.20">
    <property type="match status" value="1"/>
</dbReference>
<evidence type="ECO:0000256" key="12">
    <source>
        <dbReference type="ARBA" id="ARBA00023128"/>
    </source>
</evidence>
<dbReference type="GeneID" id="103383815"/>
<feature type="compositionally biased region" description="Acidic residues" evidence="21">
    <location>
        <begin position="1222"/>
        <end position="1231"/>
    </location>
</feature>
<dbReference type="OrthoDB" id="10003330at2759"/>
<evidence type="ECO:0000313" key="24">
    <source>
        <dbReference type="Ensembl" id="ENSCSEP00000013903.1"/>
    </source>
</evidence>
<dbReference type="InParanoid" id="A0A3P8VF26"/>
<dbReference type="FunFam" id="1.10.555.10:FF:000007">
    <property type="entry name" value="rho GTPase-activating protein 7 isoform X2"/>
    <property type="match status" value="1"/>
</dbReference>
<dbReference type="Gene3D" id="1.10.287.2070">
    <property type="match status" value="1"/>
</dbReference>
<dbReference type="Pfam" id="PF07647">
    <property type="entry name" value="SAM_2"/>
    <property type="match status" value="1"/>
</dbReference>
<keyword evidence="13" id="KW-0472">Membrane</keyword>
<dbReference type="RefSeq" id="XP_016890967.1">
    <property type="nucleotide sequence ID" value="XM_017035478.2"/>
</dbReference>
<dbReference type="Pfam" id="PF00620">
    <property type="entry name" value="RhoGAP"/>
    <property type="match status" value="1"/>
</dbReference>
<comment type="subcellular location">
    <subcellularLocation>
        <location evidence="1">Cell junction</location>
        <location evidence="1">Focal adhesion</location>
    </subcellularLocation>
    <subcellularLocation>
        <location evidence="3">Cytoplasm</location>
    </subcellularLocation>
    <subcellularLocation>
        <location evidence="4">Lipid droplet</location>
    </subcellularLocation>
    <subcellularLocation>
        <location evidence="2">Mitochondrion membrane</location>
        <topology evidence="2">Peripheral membrane protein</topology>
        <orientation evidence="2">Cytoplasmic side</orientation>
    </subcellularLocation>
</comment>
<evidence type="ECO:0000256" key="13">
    <source>
        <dbReference type="ARBA" id="ARBA00023136"/>
    </source>
</evidence>
<dbReference type="InterPro" id="IPR008936">
    <property type="entry name" value="Rho_GTPase_activation_prot"/>
</dbReference>
<evidence type="ECO:0000256" key="4">
    <source>
        <dbReference type="ARBA" id="ARBA00004502"/>
    </source>
</evidence>
<evidence type="ECO:0000256" key="18">
    <source>
        <dbReference type="ARBA" id="ARBA00065039"/>
    </source>
</evidence>
<evidence type="ECO:0000256" key="8">
    <source>
        <dbReference type="ARBA" id="ARBA00022553"/>
    </source>
</evidence>
<keyword evidence="7" id="KW-0963">Cytoplasm</keyword>
<feature type="region of interest" description="Disordered" evidence="21">
    <location>
        <begin position="349"/>
        <end position="393"/>
    </location>
</feature>
<accession>A0A3P8VF26</accession>
<dbReference type="SUPFAM" id="SSF55961">
    <property type="entry name" value="Bet v1-like"/>
    <property type="match status" value="1"/>
</dbReference>
<dbReference type="GO" id="GO:0005925">
    <property type="term" value="C:focal adhesion"/>
    <property type="evidence" value="ECO:0007669"/>
    <property type="project" value="UniProtKB-SubCell"/>
</dbReference>
<feature type="compositionally biased region" description="Low complexity" evidence="21">
    <location>
        <begin position="887"/>
        <end position="896"/>
    </location>
</feature>
<dbReference type="STRING" id="244447.ENSCSEP00000013903"/>
<keyword evidence="11" id="KW-0007">Acetylation</keyword>
<reference evidence="24" key="2">
    <citation type="submission" date="2025-08" db="UniProtKB">
        <authorList>
            <consortium name="Ensembl"/>
        </authorList>
    </citation>
    <scope>IDENTIFICATION</scope>
</reference>
<dbReference type="SMART" id="SM00324">
    <property type="entry name" value="RhoGAP"/>
    <property type="match status" value="1"/>
</dbReference>
<feature type="compositionally biased region" description="Basic and acidic residues" evidence="21">
    <location>
        <begin position="817"/>
        <end position="827"/>
    </location>
</feature>
<evidence type="ECO:0000256" key="7">
    <source>
        <dbReference type="ARBA" id="ARBA00022490"/>
    </source>
</evidence>
<feature type="compositionally biased region" description="Polar residues" evidence="21">
    <location>
        <begin position="237"/>
        <end position="246"/>
    </location>
</feature>
<evidence type="ECO:0000256" key="1">
    <source>
        <dbReference type="ARBA" id="ARBA00004246"/>
    </source>
</evidence>
<evidence type="ECO:0000256" key="6">
    <source>
        <dbReference type="ARBA" id="ARBA00022468"/>
    </source>
</evidence>
<feature type="compositionally biased region" description="Acidic residues" evidence="21">
    <location>
        <begin position="1256"/>
        <end position="1275"/>
    </location>
</feature>
<evidence type="ECO:0000256" key="20">
    <source>
        <dbReference type="ARBA" id="ARBA00076865"/>
    </source>
</evidence>
<dbReference type="GO" id="GO:0007165">
    <property type="term" value="P:signal transduction"/>
    <property type="evidence" value="ECO:0007669"/>
    <property type="project" value="InterPro"/>
</dbReference>
<feature type="compositionally biased region" description="Polar residues" evidence="21">
    <location>
        <begin position="1023"/>
        <end position="1035"/>
    </location>
</feature>
<feature type="compositionally biased region" description="Polar residues" evidence="21">
    <location>
        <begin position="1276"/>
        <end position="1289"/>
    </location>
</feature>
<keyword evidence="9" id="KW-0551">Lipid droplet</keyword>
<dbReference type="GO" id="GO:0031966">
    <property type="term" value="C:mitochondrial membrane"/>
    <property type="evidence" value="ECO:0007669"/>
    <property type="project" value="UniProtKB-SubCell"/>
</dbReference>
<feature type="region of interest" description="Disordered" evidence="21">
    <location>
        <begin position="1016"/>
        <end position="1125"/>
    </location>
</feature>
<feature type="region of interest" description="Disordered" evidence="21">
    <location>
        <begin position="817"/>
        <end position="922"/>
    </location>
</feature>
<evidence type="ECO:0000256" key="19">
    <source>
        <dbReference type="ARBA" id="ARBA00067490"/>
    </source>
</evidence>
<feature type="region of interest" description="Disordered" evidence="21">
    <location>
        <begin position="237"/>
        <end position="269"/>
    </location>
</feature>
<comment type="subunit">
    <text evidence="18">Homodimer. Interacts with TAX1BP1.</text>
</comment>
<evidence type="ECO:0000256" key="9">
    <source>
        <dbReference type="ARBA" id="ARBA00022677"/>
    </source>
</evidence>
<dbReference type="InterPro" id="IPR001660">
    <property type="entry name" value="SAM"/>
</dbReference>
<dbReference type="PROSITE" id="PS50848">
    <property type="entry name" value="START"/>
    <property type="match status" value="1"/>
</dbReference>
<feature type="region of interest" description="Disordered" evidence="21">
    <location>
        <begin position="1167"/>
        <end position="1235"/>
    </location>
</feature>
<dbReference type="CDD" id="cd08869">
    <property type="entry name" value="START_RhoGAP"/>
    <property type="match status" value="1"/>
</dbReference>
<keyword evidence="25" id="KW-1185">Reference proteome</keyword>
<feature type="compositionally biased region" description="Basic and acidic residues" evidence="21">
    <location>
        <begin position="249"/>
        <end position="260"/>
    </location>
</feature>
<evidence type="ECO:0000256" key="16">
    <source>
        <dbReference type="ARBA" id="ARBA00032733"/>
    </source>
</evidence>
<dbReference type="InterPro" id="IPR002913">
    <property type="entry name" value="START_lipid-bd_dom"/>
</dbReference>
<evidence type="ECO:0000256" key="21">
    <source>
        <dbReference type="SAM" id="MobiDB-lite"/>
    </source>
</evidence>
<dbReference type="PROSITE" id="PS50238">
    <property type="entry name" value="RHOGAP"/>
    <property type="match status" value="1"/>
</dbReference>
<dbReference type="GO" id="GO:0035023">
    <property type="term" value="P:regulation of Rho protein signal transduction"/>
    <property type="evidence" value="ECO:0007669"/>
    <property type="project" value="TreeGrafter"/>
</dbReference>
<dbReference type="GO" id="GO:0045121">
    <property type="term" value="C:membrane raft"/>
    <property type="evidence" value="ECO:0007669"/>
    <property type="project" value="TreeGrafter"/>
</dbReference>
<dbReference type="GeneTree" id="ENSGT00950000183061"/>
<dbReference type="FunFam" id="1.10.287.2070:FF:000001">
    <property type="entry name" value="StAR-related lipid transfer domain-containing 13"/>
    <property type="match status" value="1"/>
</dbReference>
<dbReference type="GO" id="GO:0030036">
    <property type="term" value="P:actin cytoskeleton organization"/>
    <property type="evidence" value="ECO:0007669"/>
    <property type="project" value="TreeGrafter"/>
</dbReference>